<dbReference type="EMBL" id="KI925465">
    <property type="protein sequence ID" value="ETW76262.1"/>
    <property type="molecule type" value="Genomic_DNA"/>
</dbReference>
<dbReference type="KEGG" id="hir:HETIRDRAFT_412354"/>
<evidence type="ECO:0000313" key="2">
    <source>
        <dbReference type="Proteomes" id="UP000030671"/>
    </source>
</evidence>
<gene>
    <name evidence="1" type="ORF">HETIRDRAFT_412354</name>
</gene>
<keyword evidence="2" id="KW-1185">Reference proteome</keyword>
<accession>W4JRR2</accession>
<organism evidence="1 2">
    <name type="scientific">Heterobasidion irregulare (strain TC 32-1)</name>
    <dbReference type="NCBI Taxonomy" id="747525"/>
    <lineage>
        <taxon>Eukaryota</taxon>
        <taxon>Fungi</taxon>
        <taxon>Dikarya</taxon>
        <taxon>Basidiomycota</taxon>
        <taxon>Agaricomycotina</taxon>
        <taxon>Agaricomycetes</taxon>
        <taxon>Russulales</taxon>
        <taxon>Bondarzewiaceae</taxon>
        <taxon>Heterobasidion</taxon>
        <taxon>Heterobasidion annosum species complex</taxon>
    </lineage>
</organism>
<reference evidence="1 2" key="1">
    <citation type="journal article" date="2012" name="New Phytol.">
        <title>Insight into trade-off between wood decay and parasitism from the genome of a fungal forest pathogen.</title>
        <authorList>
            <person name="Olson A."/>
            <person name="Aerts A."/>
            <person name="Asiegbu F."/>
            <person name="Belbahri L."/>
            <person name="Bouzid O."/>
            <person name="Broberg A."/>
            <person name="Canback B."/>
            <person name="Coutinho P.M."/>
            <person name="Cullen D."/>
            <person name="Dalman K."/>
            <person name="Deflorio G."/>
            <person name="van Diepen L.T."/>
            <person name="Dunand C."/>
            <person name="Duplessis S."/>
            <person name="Durling M."/>
            <person name="Gonthier P."/>
            <person name="Grimwood J."/>
            <person name="Fossdal C.G."/>
            <person name="Hansson D."/>
            <person name="Henrissat B."/>
            <person name="Hietala A."/>
            <person name="Himmelstrand K."/>
            <person name="Hoffmeister D."/>
            <person name="Hogberg N."/>
            <person name="James T.Y."/>
            <person name="Karlsson M."/>
            <person name="Kohler A."/>
            <person name="Kues U."/>
            <person name="Lee Y.H."/>
            <person name="Lin Y.C."/>
            <person name="Lind M."/>
            <person name="Lindquist E."/>
            <person name="Lombard V."/>
            <person name="Lucas S."/>
            <person name="Lunden K."/>
            <person name="Morin E."/>
            <person name="Murat C."/>
            <person name="Park J."/>
            <person name="Raffaello T."/>
            <person name="Rouze P."/>
            <person name="Salamov A."/>
            <person name="Schmutz J."/>
            <person name="Solheim H."/>
            <person name="Stahlberg J."/>
            <person name="Velez H."/>
            <person name="de Vries R.P."/>
            <person name="Wiebenga A."/>
            <person name="Woodward S."/>
            <person name="Yakovlev I."/>
            <person name="Garbelotto M."/>
            <person name="Martin F."/>
            <person name="Grigoriev I.V."/>
            <person name="Stenlid J."/>
        </authorList>
    </citation>
    <scope>NUCLEOTIDE SEQUENCE [LARGE SCALE GENOMIC DNA]</scope>
    <source>
        <strain evidence="1 2">TC 32-1</strain>
    </source>
</reference>
<dbReference type="RefSeq" id="XP_009552463.1">
    <property type="nucleotide sequence ID" value="XM_009554168.1"/>
</dbReference>
<dbReference type="AlphaFoldDB" id="W4JRR2"/>
<name>W4JRR2_HETIT</name>
<evidence type="ECO:0000313" key="1">
    <source>
        <dbReference type="EMBL" id="ETW76262.1"/>
    </source>
</evidence>
<dbReference type="Proteomes" id="UP000030671">
    <property type="component" value="Unassembled WGS sequence"/>
</dbReference>
<dbReference type="InParanoid" id="W4JRR2"/>
<dbReference type="GeneID" id="20673020"/>
<protein>
    <submittedName>
        <fullName evidence="1">Uncharacterized protein</fullName>
    </submittedName>
</protein>
<proteinExistence type="predicted"/>
<dbReference type="HOGENOM" id="CLU_2654800_0_0_1"/>
<sequence length="76" mass="8279">MGTINRRPVTTALVKQWSSISNRSSLWTAFDVAERSIPPRVPFTPPKGENPISPQDELDMSLVSGSSRVGIIANIT</sequence>